<proteinExistence type="predicted"/>
<reference evidence="2" key="1">
    <citation type="submission" date="2013-03" db="EMBL/GenBank/DDBJ databases">
        <title>The Genome Sequence of Anopheles epiroticus epiroticus2.</title>
        <authorList>
            <consortium name="The Broad Institute Genomics Platform"/>
            <person name="Neafsey D.E."/>
            <person name="Howell P."/>
            <person name="Walker B."/>
            <person name="Young S.K."/>
            <person name="Zeng Q."/>
            <person name="Gargeya S."/>
            <person name="Fitzgerald M."/>
            <person name="Haas B."/>
            <person name="Abouelleil A."/>
            <person name="Allen A.W."/>
            <person name="Alvarado L."/>
            <person name="Arachchi H.M."/>
            <person name="Berlin A.M."/>
            <person name="Chapman S.B."/>
            <person name="Gainer-Dewar J."/>
            <person name="Goldberg J."/>
            <person name="Griggs A."/>
            <person name="Gujja S."/>
            <person name="Hansen M."/>
            <person name="Howarth C."/>
            <person name="Imamovic A."/>
            <person name="Ireland A."/>
            <person name="Larimer J."/>
            <person name="McCowan C."/>
            <person name="Murphy C."/>
            <person name="Pearson M."/>
            <person name="Poon T.W."/>
            <person name="Priest M."/>
            <person name="Roberts A."/>
            <person name="Saif S."/>
            <person name="Shea T."/>
            <person name="Sisk P."/>
            <person name="Sykes S."/>
            <person name="Wortman J."/>
            <person name="Nusbaum C."/>
            <person name="Birren B."/>
        </authorList>
    </citation>
    <scope>NUCLEOTIDE SEQUENCE [LARGE SCALE GENOMIC DNA]</scope>
    <source>
        <strain evidence="2">Epiroticus2</strain>
    </source>
</reference>
<evidence type="ECO:0000313" key="1">
    <source>
        <dbReference type="EnsemblMetazoa" id="AEPI015432-PA"/>
    </source>
</evidence>
<sequence>MTSRSVSLLVALFFLLHCPAYSFGFGWWFLWSLTTAGLSTTTSATSSSVSPSSAVSQSANGLDISLGNRENSNTVGSDNGTNISNVEVNYARELPFTYPAVLSNLLPSSELRTILSADTLSPNVWIETILEAYYRAANESRRDTLGTLSTQLAELEAYAEDVASMLDRIRIAYGIELNRRLLALDVAVLRCTQGQAVDALAKSVLEGERDCVPDRLERARHAQREAAHNMSRLLVEWDEGYLRDEIARCPVQEADDFPPSNEYQLACISSILHEVHRNTLLMAHKARQLTLAATSELDTSKPNMLLCAERLVERAKESLDAIATVTSDCQTSVLQDGKV</sequence>
<organism evidence="1 2">
    <name type="scientific">Anopheles epiroticus</name>
    <dbReference type="NCBI Taxonomy" id="199890"/>
    <lineage>
        <taxon>Eukaryota</taxon>
        <taxon>Metazoa</taxon>
        <taxon>Ecdysozoa</taxon>
        <taxon>Arthropoda</taxon>
        <taxon>Hexapoda</taxon>
        <taxon>Insecta</taxon>
        <taxon>Pterygota</taxon>
        <taxon>Neoptera</taxon>
        <taxon>Endopterygota</taxon>
        <taxon>Diptera</taxon>
        <taxon>Nematocera</taxon>
        <taxon>Culicoidea</taxon>
        <taxon>Culicidae</taxon>
        <taxon>Anophelinae</taxon>
        <taxon>Anopheles</taxon>
    </lineage>
</organism>
<dbReference type="Proteomes" id="UP000075885">
    <property type="component" value="Unassembled WGS sequence"/>
</dbReference>
<dbReference type="VEuPathDB" id="VectorBase:AEPI015432"/>
<evidence type="ECO:0000313" key="2">
    <source>
        <dbReference type="Proteomes" id="UP000075885"/>
    </source>
</evidence>
<reference evidence="1" key="2">
    <citation type="submission" date="2020-05" db="UniProtKB">
        <authorList>
            <consortium name="EnsemblMetazoa"/>
        </authorList>
    </citation>
    <scope>IDENTIFICATION</scope>
    <source>
        <strain evidence="1">Epiroticus2</strain>
    </source>
</reference>
<dbReference type="AlphaFoldDB" id="A0A3F2YWJ1"/>
<dbReference type="EnsemblMetazoa" id="AEPI015432-RA">
    <property type="protein sequence ID" value="AEPI015432-PA"/>
    <property type="gene ID" value="AEPI015432"/>
</dbReference>
<protein>
    <submittedName>
        <fullName evidence="1">Uncharacterized protein</fullName>
    </submittedName>
</protein>
<keyword evidence="2" id="KW-1185">Reference proteome</keyword>
<name>A0A3F2YWJ1_9DIPT</name>
<accession>A0A3F2YWJ1</accession>